<proteinExistence type="predicted"/>
<dbReference type="AlphaFoldDB" id="A0A2Z6P297"/>
<keyword evidence="2" id="KW-1185">Reference proteome</keyword>
<reference evidence="2" key="1">
    <citation type="journal article" date="2017" name="Front. Plant Sci.">
        <title>Climate Clever Clovers: New Paradigm to Reduce the Environmental Footprint of Ruminants by Breeding Low Methanogenic Forages Utilizing Haplotype Variation.</title>
        <authorList>
            <person name="Kaur P."/>
            <person name="Appels R."/>
            <person name="Bayer P.E."/>
            <person name="Keeble-Gagnere G."/>
            <person name="Wang J."/>
            <person name="Hirakawa H."/>
            <person name="Shirasawa K."/>
            <person name="Vercoe P."/>
            <person name="Stefanova K."/>
            <person name="Durmic Z."/>
            <person name="Nichols P."/>
            <person name="Revell C."/>
            <person name="Isobe S.N."/>
            <person name="Edwards D."/>
            <person name="Erskine W."/>
        </authorList>
    </citation>
    <scope>NUCLEOTIDE SEQUENCE [LARGE SCALE GENOMIC DNA]</scope>
    <source>
        <strain evidence="2">cv. Daliak</strain>
    </source>
</reference>
<evidence type="ECO:0000313" key="1">
    <source>
        <dbReference type="EMBL" id="GAU42395.1"/>
    </source>
</evidence>
<evidence type="ECO:0000313" key="2">
    <source>
        <dbReference type="Proteomes" id="UP000242715"/>
    </source>
</evidence>
<dbReference type="Proteomes" id="UP000242715">
    <property type="component" value="Unassembled WGS sequence"/>
</dbReference>
<sequence>MDMAKRGAMPRILREFNFKAGYGGLRWKIEEKTLGKKQGPATTMAVGSGQDIIYGCENVFAIK</sequence>
<gene>
    <name evidence="1" type="ORF">TSUD_324500</name>
</gene>
<protein>
    <submittedName>
        <fullName evidence="1">Uncharacterized protein</fullName>
    </submittedName>
</protein>
<dbReference type="EMBL" id="DF973918">
    <property type="protein sequence ID" value="GAU42395.1"/>
    <property type="molecule type" value="Genomic_DNA"/>
</dbReference>
<accession>A0A2Z6P297</accession>
<name>A0A2Z6P297_TRISU</name>
<organism evidence="1 2">
    <name type="scientific">Trifolium subterraneum</name>
    <name type="common">Subterranean clover</name>
    <dbReference type="NCBI Taxonomy" id="3900"/>
    <lineage>
        <taxon>Eukaryota</taxon>
        <taxon>Viridiplantae</taxon>
        <taxon>Streptophyta</taxon>
        <taxon>Embryophyta</taxon>
        <taxon>Tracheophyta</taxon>
        <taxon>Spermatophyta</taxon>
        <taxon>Magnoliopsida</taxon>
        <taxon>eudicotyledons</taxon>
        <taxon>Gunneridae</taxon>
        <taxon>Pentapetalae</taxon>
        <taxon>rosids</taxon>
        <taxon>fabids</taxon>
        <taxon>Fabales</taxon>
        <taxon>Fabaceae</taxon>
        <taxon>Papilionoideae</taxon>
        <taxon>50 kb inversion clade</taxon>
        <taxon>NPAAA clade</taxon>
        <taxon>Hologalegina</taxon>
        <taxon>IRL clade</taxon>
        <taxon>Trifolieae</taxon>
        <taxon>Trifolium</taxon>
    </lineage>
</organism>